<dbReference type="Proteomes" id="UP000000379">
    <property type="component" value="Chromosome"/>
</dbReference>
<dbReference type="PANTHER" id="PTHR30535:SF4">
    <property type="entry name" value="HEMIN-BINDING PERIPLASMIC PROTEIN HMUT"/>
    <property type="match status" value="1"/>
</dbReference>
<dbReference type="AlphaFoldDB" id="D7CXC8"/>
<reference evidence="3 4" key="2">
    <citation type="journal article" date="2011" name="Stand. Genomic Sci.">
        <title>Complete genome sequence of Truepera radiovictrix type strain (RQ-24).</title>
        <authorList>
            <person name="Ivanova N."/>
            <person name="Rohde C."/>
            <person name="Munk C."/>
            <person name="Nolan M."/>
            <person name="Lucas S."/>
            <person name="Del Rio T.G."/>
            <person name="Tice H."/>
            <person name="Deshpande S."/>
            <person name="Cheng J.F."/>
            <person name="Tapia R."/>
            <person name="Han C."/>
            <person name="Goodwin L."/>
            <person name="Pitluck S."/>
            <person name="Liolios K."/>
            <person name="Mavromatis K."/>
            <person name="Mikhailova N."/>
            <person name="Pati A."/>
            <person name="Chen A."/>
            <person name="Palaniappan K."/>
            <person name="Land M."/>
            <person name="Hauser L."/>
            <person name="Chang Y.J."/>
            <person name="Jeffries C.D."/>
            <person name="Brambilla E."/>
            <person name="Rohde M."/>
            <person name="Goker M."/>
            <person name="Tindall B.J."/>
            <person name="Woyke T."/>
            <person name="Bristow J."/>
            <person name="Eisen J.A."/>
            <person name="Markowitz V."/>
            <person name="Hugenholtz P."/>
            <person name="Kyrpides N.C."/>
            <person name="Klenk H.P."/>
            <person name="Lapidus A."/>
        </authorList>
    </citation>
    <scope>NUCLEOTIDE SEQUENCE [LARGE SCALE GENOMIC DNA]</scope>
    <source>
        <strain evidence="4">DSM 17093 / CIP 108686 / LMG 22925 / RQ-24</strain>
    </source>
</reference>
<dbReference type="HOGENOM" id="CLU_888360_0_0_0"/>
<dbReference type="RefSeq" id="WP_013176632.1">
    <property type="nucleotide sequence ID" value="NC_014221.1"/>
</dbReference>
<gene>
    <name evidence="3" type="ordered locus">Trad_0110</name>
</gene>
<reference evidence="4" key="1">
    <citation type="submission" date="2010-05" db="EMBL/GenBank/DDBJ databases">
        <title>The complete genome of Truepera radiovictris DSM 17093.</title>
        <authorList>
            <consortium name="US DOE Joint Genome Institute (JGI-PGF)"/>
            <person name="Lucas S."/>
            <person name="Copeland A."/>
            <person name="Lapidus A."/>
            <person name="Glavina del Rio T."/>
            <person name="Dalin E."/>
            <person name="Tice H."/>
            <person name="Bruce D."/>
            <person name="Goodwin L."/>
            <person name="Pitluck S."/>
            <person name="Kyrpides N."/>
            <person name="Mavromatis K."/>
            <person name="Ovchinnikova G."/>
            <person name="Munk A.C."/>
            <person name="Detter J.C."/>
            <person name="Han C."/>
            <person name="Tapia R."/>
            <person name="Land M."/>
            <person name="Hauser L."/>
            <person name="Markowitz V."/>
            <person name="Cheng J.-F."/>
            <person name="Hugenholtz P."/>
            <person name="Woyke T."/>
            <person name="Wu D."/>
            <person name="Tindall B."/>
            <person name="Pomrenke H.G."/>
            <person name="Brambilla E."/>
            <person name="Klenk H.-P."/>
            <person name="Eisen J.A."/>
        </authorList>
    </citation>
    <scope>NUCLEOTIDE SEQUENCE [LARGE SCALE GENOMIC DNA]</scope>
    <source>
        <strain evidence="4">DSM 17093 / CIP 108686 / LMG 22925 / RQ-24</strain>
    </source>
</reference>
<dbReference type="OrthoDB" id="9797736at2"/>
<feature type="domain" description="Fe/B12 periplasmic-binding" evidence="2">
    <location>
        <begin position="40"/>
        <end position="299"/>
    </location>
</feature>
<name>D7CXC8_TRURR</name>
<keyword evidence="4" id="KW-1185">Reference proteome</keyword>
<evidence type="ECO:0000259" key="2">
    <source>
        <dbReference type="PROSITE" id="PS50983"/>
    </source>
</evidence>
<keyword evidence="1" id="KW-0732">Signal</keyword>
<dbReference type="eggNOG" id="COG4558">
    <property type="taxonomic scope" value="Bacteria"/>
</dbReference>
<feature type="chain" id="PRO_5003094373" evidence="1">
    <location>
        <begin position="28"/>
        <end position="313"/>
    </location>
</feature>
<dbReference type="STRING" id="649638.Trad_0110"/>
<dbReference type="PROSITE" id="PS50983">
    <property type="entry name" value="FE_B12_PBP"/>
    <property type="match status" value="1"/>
</dbReference>
<evidence type="ECO:0000313" key="4">
    <source>
        <dbReference type="Proteomes" id="UP000000379"/>
    </source>
</evidence>
<accession>D7CXC8</accession>
<dbReference type="EMBL" id="CP002049">
    <property type="protein sequence ID" value="ADI13252.1"/>
    <property type="molecule type" value="Genomic_DNA"/>
</dbReference>
<dbReference type="InterPro" id="IPR050902">
    <property type="entry name" value="ABC_Transporter_SBP"/>
</dbReference>
<dbReference type="KEGG" id="tra:Trad_0110"/>
<dbReference type="PANTHER" id="PTHR30535">
    <property type="entry name" value="VITAMIN B12-BINDING PROTEIN"/>
    <property type="match status" value="1"/>
</dbReference>
<dbReference type="Gene3D" id="3.40.50.1980">
    <property type="entry name" value="Nitrogenase molybdenum iron protein domain"/>
    <property type="match status" value="2"/>
</dbReference>
<evidence type="ECO:0000313" key="3">
    <source>
        <dbReference type="EMBL" id="ADI13252.1"/>
    </source>
</evidence>
<proteinExistence type="predicted"/>
<dbReference type="Pfam" id="PF01497">
    <property type="entry name" value="Peripla_BP_2"/>
    <property type="match status" value="1"/>
</dbReference>
<dbReference type="InterPro" id="IPR002491">
    <property type="entry name" value="ABC_transptr_periplasmic_BD"/>
</dbReference>
<sequence length="313" mass="32553">MNVLSVCPPLRALLVALAVLAPAPAVAAGAMGAAVPPEARIVSLHFYATEALLELGLSEQVVGIDIMSRSYYDAALDRSFAELPVIGHWADLSAESVLALQPTLVVGTERSGPETAVRQLQGATEVLLLDPRDDLAGALARVGQLAAHLGLEGRAAALEAEMAAVRAELAARTAAVEPVGALALASHGGVERVCGRGPHETLLELAGLTNLAPQVSACEELSREALVGIDAEVLVFSNPETFDFFGGHEGLSAHPVFGRTEAVRQERYIVLGSAEQVLGVGLRTPSFALALHEAVYGHEGPVVIERDLAVAPL</sequence>
<organism evidence="3 4">
    <name type="scientific">Truepera radiovictrix (strain DSM 17093 / CIP 108686 / LMG 22925 / RQ-24)</name>
    <dbReference type="NCBI Taxonomy" id="649638"/>
    <lineage>
        <taxon>Bacteria</taxon>
        <taxon>Thermotogati</taxon>
        <taxon>Deinococcota</taxon>
        <taxon>Deinococci</taxon>
        <taxon>Trueperales</taxon>
        <taxon>Trueperaceae</taxon>
        <taxon>Truepera</taxon>
    </lineage>
</organism>
<evidence type="ECO:0000256" key="1">
    <source>
        <dbReference type="SAM" id="SignalP"/>
    </source>
</evidence>
<feature type="signal peptide" evidence="1">
    <location>
        <begin position="1"/>
        <end position="27"/>
    </location>
</feature>
<dbReference type="SUPFAM" id="SSF53807">
    <property type="entry name" value="Helical backbone' metal receptor"/>
    <property type="match status" value="1"/>
</dbReference>
<protein>
    <submittedName>
        <fullName evidence="3">Periplasmic binding protein</fullName>
    </submittedName>
</protein>